<dbReference type="Proteomes" id="UP000805649">
    <property type="component" value="Unassembled WGS sequence"/>
</dbReference>
<proteinExistence type="predicted"/>
<evidence type="ECO:0000313" key="1">
    <source>
        <dbReference type="EMBL" id="KAL0942247.1"/>
    </source>
</evidence>
<organism evidence="1 2">
    <name type="scientific">Colletotrichum truncatum</name>
    <name type="common">Anthracnose fungus</name>
    <name type="synonym">Colletotrichum capsici</name>
    <dbReference type="NCBI Taxonomy" id="5467"/>
    <lineage>
        <taxon>Eukaryota</taxon>
        <taxon>Fungi</taxon>
        <taxon>Dikarya</taxon>
        <taxon>Ascomycota</taxon>
        <taxon>Pezizomycotina</taxon>
        <taxon>Sordariomycetes</taxon>
        <taxon>Hypocreomycetidae</taxon>
        <taxon>Glomerellales</taxon>
        <taxon>Glomerellaceae</taxon>
        <taxon>Colletotrichum</taxon>
        <taxon>Colletotrichum truncatum species complex</taxon>
    </lineage>
</organism>
<protein>
    <submittedName>
        <fullName evidence="1">Major facilitator superfamily transporter</fullName>
    </submittedName>
</protein>
<gene>
    <name evidence="1" type="ORF">CTRU02_200133</name>
</gene>
<keyword evidence="2" id="KW-1185">Reference proteome</keyword>
<name>A0ACC3ZEB9_COLTU</name>
<dbReference type="EMBL" id="VUJX02000001">
    <property type="protein sequence ID" value="KAL0942247.1"/>
    <property type="molecule type" value="Genomic_DNA"/>
</dbReference>
<sequence length="434" mass="47549">MPNYDLGCNMDDVNKMMGHNDLITGVLQAVGGLLFTQYFCGLSDRYGRGSISFVGMVFWLFFQALLIVSLVSWSMWWCWCFTIVAAMSGAVIEGTALAMVTEVSDSKTLSTNLTNIICAAILGYLTSLLFAENSQEDHYKSVMFPAILCILCSLTLLLLWAYANSRHKQQASDQDREEEDIVDTEFRSPVKEALSAVFRSPGKSLLIITVTATPLAFASMASLKRFIPARFDDNSGATDHLTKDYFIPCLSAMTLGSVLSIFNCLLSRNPNRTPQRRDHIILLTSAFSLGLGSLLIPLPSKGCVIAGMVFAALGVGVVPYGTALLFSFVGSRIRAKFAGRVAGVIYTLQCATTLIVLPIMNIISRRDPASRHQFTVLIVGCVAIVFAAARVRVWPVVQHRRTPALDGLEFEELDGELIPRVPPPAYVAHGNRQE</sequence>
<reference evidence="1 2" key="1">
    <citation type="journal article" date="2020" name="Phytopathology">
        <title>Genome Sequence Resources of Colletotrichum truncatum, C. plurivorum, C. musicola, and C. sojae: Four Species Pathogenic to Soybean (Glycine max).</title>
        <authorList>
            <person name="Rogerio F."/>
            <person name="Boufleur T.R."/>
            <person name="Ciampi-Guillardi M."/>
            <person name="Sukno S.A."/>
            <person name="Thon M.R."/>
            <person name="Massola Junior N.S."/>
            <person name="Baroncelli R."/>
        </authorList>
    </citation>
    <scope>NUCLEOTIDE SEQUENCE [LARGE SCALE GENOMIC DNA]</scope>
    <source>
        <strain evidence="1 2">CMES1059</strain>
    </source>
</reference>
<comment type="caution">
    <text evidence="1">The sequence shown here is derived from an EMBL/GenBank/DDBJ whole genome shotgun (WGS) entry which is preliminary data.</text>
</comment>
<evidence type="ECO:0000313" key="2">
    <source>
        <dbReference type="Proteomes" id="UP000805649"/>
    </source>
</evidence>
<accession>A0ACC3ZEB9</accession>